<gene>
    <name evidence="1" type="ORF">SAMN05216207_1018118</name>
</gene>
<dbReference type="AlphaFoldDB" id="A0A1I5ASI8"/>
<name>A0A1I5ASI8_PSUAM</name>
<dbReference type="STRING" id="260086.SAMN05216207_1018118"/>
<reference evidence="1 2" key="1">
    <citation type="submission" date="2016-10" db="EMBL/GenBank/DDBJ databases">
        <authorList>
            <person name="de Groot N.N."/>
        </authorList>
    </citation>
    <scope>NUCLEOTIDE SEQUENCE [LARGE SCALE GENOMIC DNA]</scope>
    <source>
        <strain evidence="1 2">CGMCC 4.1877</strain>
    </source>
</reference>
<evidence type="ECO:0000313" key="1">
    <source>
        <dbReference type="EMBL" id="SFN65418.1"/>
    </source>
</evidence>
<proteinExistence type="predicted"/>
<keyword evidence="2" id="KW-1185">Reference proteome</keyword>
<dbReference type="EMBL" id="FOUY01000018">
    <property type="protein sequence ID" value="SFN65418.1"/>
    <property type="molecule type" value="Genomic_DNA"/>
</dbReference>
<accession>A0A1I5ASI8</accession>
<organism evidence="1 2">
    <name type="scientific">Pseudonocardia ammonioxydans</name>
    <dbReference type="NCBI Taxonomy" id="260086"/>
    <lineage>
        <taxon>Bacteria</taxon>
        <taxon>Bacillati</taxon>
        <taxon>Actinomycetota</taxon>
        <taxon>Actinomycetes</taxon>
        <taxon>Pseudonocardiales</taxon>
        <taxon>Pseudonocardiaceae</taxon>
        <taxon>Pseudonocardia</taxon>
    </lineage>
</organism>
<protein>
    <submittedName>
        <fullName evidence="1">Uncharacterized protein</fullName>
    </submittedName>
</protein>
<evidence type="ECO:0000313" key="2">
    <source>
        <dbReference type="Proteomes" id="UP000199614"/>
    </source>
</evidence>
<sequence>MMTAPTVLVIGFDPYRAPVPDPDAVAAALDRGRARFAEFGLSAETCLVGVDDRIEDEVTAALAARPWDCVVVGGGIRTPPEALELFELVVNLVRRHAPQAAIAFNTSPEDSADAAARSLAAP</sequence>
<dbReference type="RefSeq" id="WP_245773608.1">
    <property type="nucleotide sequence ID" value="NZ_FOUY01000018.1"/>
</dbReference>
<dbReference type="Proteomes" id="UP000199614">
    <property type="component" value="Unassembled WGS sequence"/>
</dbReference>